<dbReference type="Proteomes" id="UP000269721">
    <property type="component" value="Unassembled WGS sequence"/>
</dbReference>
<accession>A0A4P9WH68</accession>
<dbReference type="EMBL" id="KZ994940">
    <property type="protein sequence ID" value="RKO91712.1"/>
    <property type="molecule type" value="Genomic_DNA"/>
</dbReference>
<organism evidence="2 3">
    <name type="scientific">Blyttiomyces helicus</name>
    <dbReference type="NCBI Taxonomy" id="388810"/>
    <lineage>
        <taxon>Eukaryota</taxon>
        <taxon>Fungi</taxon>
        <taxon>Fungi incertae sedis</taxon>
        <taxon>Chytridiomycota</taxon>
        <taxon>Chytridiomycota incertae sedis</taxon>
        <taxon>Chytridiomycetes</taxon>
        <taxon>Chytridiomycetes incertae sedis</taxon>
        <taxon>Blyttiomyces</taxon>
    </lineage>
</organism>
<reference evidence="3" key="1">
    <citation type="journal article" date="2018" name="Nat. Microbiol.">
        <title>Leveraging single-cell genomics to expand the fungal tree of life.</title>
        <authorList>
            <person name="Ahrendt S.R."/>
            <person name="Quandt C.A."/>
            <person name="Ciobanu D."/>
            <person name="Clum A."/>
            <person name="Salamov A."/>
            <person name="Andreopoulos B."/>
            <person name="Cheng J.F."/>
            <person name="Woyke T."/>
            <person name="Pelin A."/>
            <person name="Henrissat B."/>
            <person name="Reynolds N.K."/>
            <person name="Benny G.L."/>
            <person name="Smith M.E."/>
            <person name="James T.Y."/>
            <person name="Grigoriev I.V."/>
        </authorList>
    </citation>
    <scope>NUCLEOTIDE SEQUENCE [LARGE SCALE GENOMIC DNA]</scope>
</reference>
<dbReference type="AlphaFoldDB" id="A0A4P9WH68"/>
<protein>
    <submittedName>
        <fullName evidence="2">Uncharacterized protein</fullName>
    </submittedName>
</protein>
<sequence>MSTITLLGAGAPTSPRLKIKVLMHLVIACALAHRIHQQSTAEQTNTGKISDKSDGNFGISACQAGRGRGCAQGPLEFPSIQLKIAAAKNGKVDTLRLPSAKLPYICPICSLGPHLYGPSKNGGKQKRPPQSPSPLKFRPRTTNASFNTSSSDITTAVCTLTPALLRIPRHIRVTADDQSTCTSCVFLLTVIHRQSTPEQKRTAKKKAIDQWQNASRSNPEFEVAAVVSVGKRSVEAGVLAPGAVLAKRF</sequence>
<name>A0A4P9WH68_9FUNG</name>
<proteinExistence type="predicted"/>
<evidence type="ECO:0000256" key="1">
    <source>
        <dbReference type="SAM" id="MobiDB-lite"/>
    </source>
</evidence>
<gene>
    <name evidence="2" type="ORF">BDK51DRAFT_53228</name>
</gene>
<evidence type="ECO:0000313" key="3">
    <source>
        <dbReference type="Proteomes" id="UP000269721"/>
    </source>
</evidence>
<feature type="region of interest" description="Disordered" evidence="1">
    <location>
        <begin position="117"/>
        <end position="148"/>
    </location>
</feature>
<evidence type="ECO:0000313" key="2">
    <source>
        <dbReference type="EMBL" id="RKO91712.1"/>
    </source>
</evidence>
<keyword evidence="3" id="KW-1185">Reference proteome</keyword>